<dbReference type="PANTHER" id="PTHR43547">
    <property type="entry name" value="TWO-COMPONENT HISTIDINE KINASE"/>
    <property type="match status" value="1"/>
</dbReference>
<dbReference type="PANTHER" id="PTHR43547:SF2">
    <property type="entry name" value="HYBRID SIGNAL TRANSDUCTION HISTIDINE KINASE C"/>
    <property type="match status" value="1"/>
</dbReference>
<dbReference type="GO" id="GO:0000155">
    <property type="term" value="F:phosphorelay sensor kinase activity"/>
    <property type="evidence" value="ECO:0007669"/>
    <property type="project" value="InterPro"/>
</dbReference>
<dbReference type="InterPro" id="IPR003661">
    <property type="entry name" value="HisK_dim/P_dom"/>
</dbReference>
<dbReference type="SUPFAM" id="SSF47384">
    <property type="entry name" value="Homodimeric domain of signal transducing histidine kinase"/>
    <property type="match status" value="1"/>
</dbReference>
<dbReference type="InterPro" id="IPR003594">
    <property type="entry name" value="HATPase_dom"/>
</dbReference>
<dbReference type="PROSITE" id="PS50109">
    <property type="entry name" value="HIS_KIN"/>
    <property type="match status" value="1"/>
</dbReference>
<feature type="transmembrane region" description="Helical" evidence="4">
    <location>
        <begin position="173"/>
        <end position="196"/>
    </location>
</feature>
<dbReference type="Proteomes" id="UP000006054">
    <property type="component" value="Chromosome"/>
</dbReference>
<keyword evidence="4" id="KW-1133">Transmembrane helix</keyword>
<dbReference type="PATRIC" id="fig|880071.3.peg.2875"/>
<feature type="transmembrane region" description="Helical" evidence="4">
    <location>
        <begin position="6"/>
        <end position="28"/>
    </location>
</feature>
<organism evidence="6 7">
    <name type="scientific">Bernardetia litoralis (strain ATCC 23117 / DSM 6794 / NBRC 15988 / NCIMB 1366 / Fx l1 / Sio-4)</name>
    <name type="common">Flexibacter litoralis</name>
    <dbReference type="NCBI Taxonomy" id="880071"/>
    <lineage>
        <taxon>Bacteria</taxon>
        <taxon>Pseudomonadati</taxon>
        <taxon>Bacteroidota</taxon>
        <taxon>Cytophagia</taxon>
        <taxon>Cytophagales</taxon>
        <taxon>Bernardetiaceae</taxon>
        <taxon>Bernardetia</taxon>
    </lineage>
</organism>
<dbReference type="EMBL" id="CP003345">
    <property type="protein sequence ID" value="AFM05236.1"/>
    <property type="molecule type" value="Genomic_DNA"/>
</dbReference>
<dbReference type="Gene3D" id="3.30.565.10">
    <property type="entry name" value="Histidine kinase-like ATPase, C-terminal domain"/>
    <property type="match status" value="1"/>
</dbReference>
<dbReference type="InterPro" id="IPR004358">
    <property type="entry name" value="Sig_transdc_His_kin-like_C"/>
</dbReference>
<keyword evidence="3" id="KW-0597">Phosphoprotein</keyword>
<dbReference type="PRINTS" id="PR00344">
    <property type="entry name" value="BCTRLSENSOR"/>
</dbReference>
<dbReference type="SMART" id="SM00387">
    <property type="entry name" value="HATPase_c"/>
    <property type="match status" value="1"/>
</dbReference>
<dbReference type="KEGG" id="fli:Fleli_2885"/>
<evidence type="ECO:0000259" key="5">
    <source>
        <dbReference type="PROSITE" id="PS50109"/>
    </source>
</evidence>
<feature type="domain" description="Histidine kinase" evidence="5">
    <location>
        <begin position="211"/>
        <end position="448"/>
    </location>
</feature>
<evidence type="ECO:0000256" key="2">
    <source>
        <dbReference type="ARBA" id="ARBA00012438"/>
    </source>
</evidence>
<dbReference type="Gene3D" id="1.10.287.130">
    <property type="match status" value="1"/>
</dbReference>
<dbReference type="EC" id="2.7.13.3" evidence="2"/>
<dbReference type="Pfam" id="PF00512">
    <property type="entry name" value="HisKA"/>
    <property type="match status" value="1"/>
</dbReference>
<reference evidence="7" key="1">
    <citation type="submission" date="2012-06" db="EMBL/GenBank/DDBJ databases">
        <title>The complete genome of Flexibacter litoralis DSM 6794.</title>
        <authorList>
            <person name="Lucas S."/>
            <person name="Copeland A."/>
            <person name="Lapidus A."/>
            <person name="Glavina del Rio T."/>
            <person name="Dalin E."/>
            <person name="Tice H."/>
            <person name="Bruce D."/>
            <person name="Goodwin L."/>
            <person name="Pitluck S."/>
            <person name="Peters L."/>
            <person name="Ovchinnikova G."/>
            <person name="Lu M."/>
            <person name="Kyrpides N."/>
            <person name="Mavromatis K."/>
            <person name="Ivanova N."/>
            <person name="Brettin T."/>
            <person name="Detter J.C."/>
            <person name="Han C."/>
            <person name="Larimer F."/>
            <person name="Land M."/>
            <person name="Hauser L."/>
            <person name="Markowitz V."/>
            <person name="Cheng J.-F."/>
            <person name="Hugenholtz P."/>
            <person name="Woyke T."/>
            <person name="Wu D."/>
            <person name="Spring S."/>
            <person name="Lang E."/>
            <person name="Kopitz M."/>
            <person name="Brambilla E."/>
            <person name="Klenk H.-P."/>
            <person name="Eisen J.A."/>
        </authorList>
    </citation>
    <scope>NUCLEOTIDE SEQUENCE [LARGE SCALE GENOMIC DNA]</scope>
    <source>
        <strain evidence="7">ATCC 23117 / DSM 6794 / NBRC 15988 / NCIMB 1366 / Sio-4</strain>
    </source>
</reference>
<evidence type="ECO:0000256" key="1">
    <source>
        <dbReference type="ARBA" id="ARBA00000085"/>
    </source>
</evidence>
<dbReference type="HOGENOM" id="CLU_026375_1_1_10"/>
<dbReference type="RefSeq" id="WP_014798670.1">
    <property type="nucleotide sequence ID" value="NC_018018.1"/>
</dbReference>
<dbReference type="InterPro" id="IPR005467">
    <property type="entry name" value="His_kinase_dom"/>
</dbReference>
<dbReference type="SMART" id="SM00388">
    <property type="entry name" value="HisKA"/>
    <property type="match status" value="1"/>
</dbReference>
<dbReference type="STRING" id="880071.Fleli_2885"/>
<evidence type="ECO:0000256" key="3">
    <source>
        <dbReference type="ARBA" id="ARBA00022553"/>
    </source>
</evidence>
<keyword evidence="6" id="KW-0418">Kinase</keyword>
<keyword evidence="6" id="KW-0808">Transferase</keyword>
<dbReference type="InterPro" id="IPR036890">
    <property type="entry name" value="HATPase_C_sf"/>
</dbReference>
<keyword evidence="4" id="KW-0812">Transmembrane</keyword>
<accession>I4AMQ1</accession>
<dbReference type="AlphaFoldDB" id="I4AMQ1"/>
<evidence type="ECO:0000313" key="6">
    <source>
        <dbReference type="EMBL" id="AFM05236.1"/>
    </source>
</evidence>
<dbReference type="OrthoDB" id="1933776at2"/>
<keyword evidence="7" id="KW-1185">Reference proteome</keyword>
<keyword evidence="4" id="KW-0472">Membrane</keyword>
<gene>
    <name evidence="6" type="ordered locus">Fleli_2885</name>
</gene>
<proteinExistence type="predicted"/>
<sequence length="448" mass="52293" precursor="true">MNKRTITLLLIFALLSIFGIISIQIYWVQRAFDANRKQNEQKIQVALQHIARKIAAYSKTTLPSQSPINQISSDYYTVSVNCEIDAAILEYFLKNEFSKRNIQTDFEYGIYDCDSEKMVYGNYISLNEDNKKSKNLKNKGKFKKELPKWEGQNYYFGIRFPSVSSQLVSEMDIWIFLSVILLLVIFFLVYGMFFIITQKQFSQAQKQFINNITHELKTPISILGIASNVLIDNNLAQNSTKEETRKQQYAIIVKEQTERLNSQVEKLVELLMLERSSYVPLSLEKINLQEIIQETTQSFELEILAKQDFQKQDFKIQFIDIENQTFIKTDKVHFQNMLHNLLENAFKYNQNTPFVEISILIQSKNKLIISIKDNGIGIDKKFQKRIFDKFFRIQNSDIHATKGFGLGLSYIKQVVRAHKWKIKVESNLNDNLSINSNTGTTFFIEIPY</sequence>
<dbReference type="InterPro" id="IPR036097">
    <property type="entry name" value="HisK_dim/P_sf"/>
</dbReference>
<protein>
    <recommendedName>
        <fullName evidence="2">histidine kinase</fullName>
        <ecNumber evidence="2">2.7.13.3</ecNumber>
    </recommendedName>
</protein>
<dbReference type="CDD" id="cd00082">
    <property type="entry name" value="HisKA"/>
    <property type="match status" value="1"/>
</dbReference>
<dbReference type="SUPFAM" id="SSF55874">
    <property type="entry name" value="ATPase domain of HSP90 chaperone/DNA topoisomerase II/histidine kinase"/>
    <property type="match status" value="1"/>
</dbReference>
<dbReference type="eggNOG" id="COG2205">
    <property type="taxonomic scope" value="Bacteria"/>
</dbReference>
<evidence type="ECO:0000256" key="4">
    <source>
        <dbReference type="SAM" id="Phobius"/>
    </source>
</evidence>
<dbReference type="Pfam" id="PF02518">
    <property type="entry name" value="HATPase_c"/>
    <property type="match status" value="1"/>
</dbReference>
<name>I4AMQ1_BERLS</name>
<evidence type="ECO:0000313" key="7">
    <source>
        <dbReference type="Proteomes" id="UP000006054"/>
    </source>
</evidence>
<comment type="catalytic activity">
    <reaction evidence="1">
        <text>ATP + protein L-histidine = ADP + protein N-phospho-L-histidine.</text>
        <dbReference type="EC" id="2.7.13.3"/>
    </reaction>
</comment>